<evidence type="ECO:0000313" key="3">
    <source>
        <dbReference type="EMBL" id="RDX51397.1"/>
    </source>
</evidence>
<organism evidence="3 4">
    <name type="scientific">Lentinus brumalis</name>
    <dbReference type="NCBI Taxonomy" id="2498619"/>
    <lineage>
        <taxon>Eukaryota</taxon>
        <taxon>Fungi</taxon>
        <taxon>Dikarya</taxon>
        <taxon>Basidiomycota</taxon>
        <taxon>Agaricomycotina</taxon>
        <taxon>Agaricomycetes</taxon>
        <taxon>Polyporales</taxon>
        <taxon>Polyporaceae</taxon>
        <taxon>Lentinus</taxon>
    </lineage>
</organism>
<feature type="region of interest" description="Disordered" evidence="1">
    <location>
        <begin position="396"/>
        <end position="424"/>
    </location>
</feature>
<reference evidence="3 4" key="1">
    <citation type="journal article" date="2018" name="Biotechnol. Biofuels">
        <title>Integrative visual omics of the white-rot fungus Polyporus brumalis exposes the biotechnological potential of its oxidative enzymes for delignifying raw plant biomass.</title>
        <authorList>
            <person name="Miyauchi S."/>
            <person name="Rancon A."/>
            <person name="Drula E."/>
            <person name="Hage H."/>
            <person name="Chaduli D."/>
            <person name="Favel A."/>
            <person name="Grisel S."/>
            <person name="Henrissat B."/>
            <person name="Herpoel-Gimbert I."/>
            <person name="Ruiz-Duenas F.J."/>
            <person name="Chevret D."/>
            <person name="Hainaut M."/>
            <person name="Lin J."/>
            <person name="Wang M."/>
            <person name="Pangilinan J."/>
            <person name="Lipzen A."/>
            <person name="Lesage-Meessen L."/>
            <person name="Navarro D."/>
            <person name="Riley R."/>
            <person name="Grigoriev I.V."/>
            <person name="Zhou S."/>
            <person name="Raouche S."/>
            <person name="Rosso M.N."/>
        </authorList>
    </citation>
    <scope>NUCLEOTIDE SEQUENCE [LARGE SCALE GENOMIC DNA]</scope>
    <source>
        <strain evidence="3 4">BRFM 1820</strain>
    </source>
</reference>
<dbReference type="InterPro" id="IPR040976">
    <property type="entry name" value="Pkinase_fungal"/>
</dbReference>
<gene>
    <name evidence="3" type="ORF">OH76DRAFT_1481667</name>
</gene>
<evidence type="ECO:0000313" key="4">
    <source>
        <dbReference type="Proteomes" id="UP000256964"/>
    </source>
</evidence>
<protein>
    <recommendedName>
        <fullName evidence="2">Fungal-type protein kinase domain-containing protein</fullName>
    </recommendedName>
</protein>
<dbReference type="Pfam" id="PF17667">
    <property type="entry name" value="Pkinase_fungal"/>
    <property type="match status" value="1"/>
</dbReference>
<feature type="region of interest" description="Disordered" evidence="1">
    <location>
        <begin position="92"/>
        <end position="211"/>
    </location>
</feature>
<feature type="compositionally biased region" description="Basic residues" evidence="1">
    <location>
        <begin position="94"/>
        <end position="106"/>
    </location>
</feature>
<accession>A0A371DFU5</accession>
<dbReference type="EMBL" id="KZ857395">
    <property type="protein sequence ID" value="RDX51397.1"/>
    <property type="molecule type" value="Genomic_DNA"/>
</dbReference>
<sequence>MSSASDGHSPVNLLTTLLGLKDLRPVYTGLERMEYNLKQVTLEFFLKDYLPGPNIPKKHLKSLHYVADLSKQMHEWKINTAICRLANSVTSCKKTPKGQKSKKNKTKNSDDYPIVTLDISNWSPKAPVKRAEDAEDLDGAKDSGDADDSADTDDANDADDTDDADDAEDSDDDDGNADNADNTGNADADADAASSDPNDVEATSDPDDDLKTATRVDVGVFFKNDRFKDVVSIPPAEFMETSRMKSKANKEVRKNHVGRCSWADVVVLIEVKINTQRSAFYFEDDPTKFLRTDSNDGREALGQLGEYIGQVFGHQHRVHLYAVYVYKDRARLLYFERQGALVSEPFKYGTRKALTLHTFFWRLANMSREQLGFDPTVIPADADAVKEMLPVLPPTTSRSKYIAHSPLTPRTRRSPPRVNGLRTN</sequence>
<feature type="domain" description="Fungal-type protein kinase" evidence="2">
    <location>
        <begin position="294"/>
        <end position="386"/>
    </location>
</feature>
<keyword evidence="4" id="KW-1185">Reference proteome</keyword>
<proteinExistence type="predicted"/>
<evidence type="ECO:0000259" key="2">
    <source>
        <dbReference type="Pfam" id="PF17667"/>
    </source>
</evidence>
<dbReference type="STRING" id="139420.A0A371DFU5"/>
<dbReference type="Proteomes" id="UP000256964">
    <property type="component" value="Unassembled WGS sequence"/>
</dbReference>
<name>A0A371DFU5_9APHY</name>
<dbReference type="AlphaFoldDB" id="A0A371DFU5"/>
<feature type="compositionally biased region" description="Acidic residues" evidence="1">
    <location>
        <begin position="145"/>
        <end position="176"/>
    </location>
</feature>
<evidence type="ECO:0000256" key="1">
    <source>
        <dbReference type="SAM" id="MobiDB-lite"/>
    </source>
</evidence>
<feature type="compositionally biased region" description="Acidic residues" evidence="1">
    <location>
        <begin position="198"/>
        <end position="208"/>
    </location>
</feature>
<dbReference type="OrthoDB" id="3265188at2759"/>
<feature type="compositionally biased region" description="Low complexity" evidence="1">
    <location>
        <begin position="177"/>
        <end position="196"/>
    </location>
</feature>